<protein>
    <submittedName>
        <fullName evidence="1">Uncharacterized protein</fullName>
    </submittedName>
</protein>
<dbReference type="AlphaFoldDB" id="A0A6D2IAR3"/>
<evidence type="ECO:0000313" key="2">
    <source>
        <dbReference type="EMBL" id="CAA7032920.1"/>
    </source>
</evidence>
<name>A0A6D2IAR3_9BRAS</name>
<dbReference type="EMBL" id="CACVBM020000932">
    <property type="protein sequence ID" value="CAA7024813.1"/>
    <property type="molecule type" value="Genomic_DNA"/>
</dbReference>
<dbReference type="EMBL" id="CACVBM020001129">
    <property type="protein sequence ID" value="CAA7032920.1"/>
    <property type="molecule type" value="Genomic_DNA"/>
</dbReference>
<evidence type="ECO:0000313" key="1">
    <source>
        <dbReference type="EMBL" id="CAA7024813.1"/>
    </source>
</evidence>
<dbReference type="Proteomes" id="UP000467841">
    <property type="component" value="Unassembled WGS sequence"/>
</dbReference>
<keyword evidence="3" id="KW-1185">Reference proteome</keyword>
<sequence>MQTKSRAHIQLQVHWIYDVLGIMLQRTCCCSKKDSLRKCVHIMWLLPFSWGQHCLVGDLVYNRHHPDGKQTCTLD</sequence>
<reference evidence="1 3" key="1">
    <citation type="submission" date="2020-01" db="EMBL/GenBank/DDBJ databases">
        <authorList>
            <person name="Mishra B."/>
        </authorList>
    </citation>
    <scope>NUCLEOTIDE SEQUENCE [LARGE SCALE GENOMIC DNA]</scope>
</reference>
<gene>
    <name evidence="1" type="ORF">MERR_LOCUS12048</name>
    <name evidence="2" type="ORF">MERR_LOCUS20155</name>
</gene>
<accession>A0A6D2IAR3</accession>
<proteinExistence type="predicted"/>
<organism evidence="1 3">
    <name type="scientific">Microthlaspi erraticum</name>
    <dbReference type="NCBI Taxonomy" id="1685480"/>
    <lineage>
        <taxon>Eukaryota</taxon>
        <taxon>Viridiplantae</taxon>
        <taxon>Streptophyta</taxon>
        <taxon>Embryophyta</taxon>
        <taxon>Tracheophyta</taxon>
        <taxon>Spermatophyta</taxon>
        <taxon>Magnoliopsida</taxon>
        <taxon>eudicotyledons</taxon>
        <taxon>Gunneridae</taxon>
        <taxon>Pentapetalae</taxon>
        <taxon>rosids</taxon>
        <taxon>malvids</taxon>
        <taxon>Brassicales</taxon>
        <taxon>Brassicaceae</taxon>
        <taxon>Coluteocarpeae</taxon>
        <taxon>Microthlaspi</taxon>
    </lineage>
</organism>
<evidence type="ECO:0000313" key="3">
    <source>
        <dbReference type="Proteomes" id="UP000467841"/>
    </source>
</evidence>